<evidence type="ECO:0000313" key="1">
    <source>
        <dbReference type="EMBL" id="AKJ71793.1"/>
    </source>
</evidence>
<dbReference type="EMBL" id="KR011062">
    <property type="protein sequence ID" value="AKJ71793.1"/>
    <property type="molecule type" value="Genomic_DNA"/>
</dbReference>
<protein>
    <submittedName>
        <fullName evidence="1">Uncharacterized protein</fullName>
    </submittedName>
</protein>
<dbReference type="KEGG" id="vg:26631064"/>
<evidence type="ECO:0000313" key="2">
    <source>
        <dbReference type="Proteomes" id="UP000203853"/>
    </source>
</evidence>
<proteinExistence type="predicted"/>
<dbReference type="GeneID" id="26631064"/>
<dbReference type="OrthoDB" id="26870at10239"/>
<dbReference type="RefSeq" id="YP_009204538.1">
    <property type="nucleotide sequence ID" value="NC_028865.1"/>
</dbReference>
<gene>
    <name evidence="1" type="ORF">TIN2_103</name>
</gene>
<organism evidence="1 2">
    <name type="scientific">Tsukamurella phage TIN2</name>
    <dbReference type="NCBI Taxonomy" id="1636545"/>
    <lineage>
        <taxon>Viruses</taxon>
        <taxon>Duplodnaviria</taxon>
        <taxon>Heunggongvirae</taxon>
        <taxon>Uroviricota</taxon>
        <taxon>Caudoviricetes</taxon>
        <taxon>Tinduovirus</taxon>
        <taxon>Tinduovirus TIN2</taxon>
    </lineage>
</organism>
<keyword evidence="2" id="KW-1185">Reference proteome</keyword>
<reference evidence="1 2" key="1">
    <citation type="journal article" date="2015" name="Appl. Environ. Microbiol.">
        <title>Three of a Kind: Genetically Similar Tsukamurella Phages TIN2, TIN3, and TIN4.</title>
        <authorList>
            <person name="Dyson Z.A."/>
            <person name="Tucci J."/>
            <person name="Seviour R.J."/>
            <person name="Petrovski S."/>
        </authorList>
    </citation>
    <scope>NUCLEOTIDE SEQUENCE [LARGE SCALE GENOMIC DNA]</scope>
</reference>
<dbReference type="Proteomes" id="UP000203853">
    <property type="component" value="Segment"/>
</dbReference>
<sequence>MNIEEIMNAMLADLGKEVDAELCDPAFPAHHHGRPIGYNKGCRGPLCTKNLRDRKRADGGTSANEIKDAYLEMRLKDHQLSLKTNKKAGNAA</sequence>
<name>A0A0K0N5L9_9CAUD</name>
<accession>A0A0K0N5L9</accession>